<dbReference type="Gene3D" id="1.10.260.40">
    <property type="entry name" value="lambda repressor-like DNA-binding domains"/>
    <property type="match status" value="1"/>
</dbReference>
<dbReference type="CDD" id="cd00093">
    <property type="entry name" value="HTH_XRE"/>
    <property type="match status" value="1"/>
</dbReference>
<keyword evidence="1" id="KW-0805">Transcription regulation</keyword>
<dbReference type="InterPro" id="IPR015927">
    <property type="entry name" value="Peptidase_S24_S26A/B/C"/>
</dbReference>
<dbReference type="GO" id="GO:0003677">
    <property type="term" value="F:DNA binding"/>
    <property type="evidence" value="ECO:0007669"/>
    <property type="project" value="UniProtKB-KW"/>
</dbReference>
<organism evidence="5 6">
    <name type="scientific">Vreelandella andesensis</name>
    <dbReference type="NCBI Taxonomy" id="447567"/>
    <lineage>
        <taxon>Bacteria</taxon>
        <taxon>Pseudomonadati</taxon>
        <taxon>Pseudomonadota</taxon>
        <taxon>Gammaproteobacteria</taxon>
        <taxon>Oceanospirillales</taxon>
        <taxon>Halomonadaceae</taxon>
        <taxon>Vreelandella</taxon>
    </lineage>
</organism>
<dbReference type="InterPro" id="IPR010982">
    <property type="entry name" value="Lambda_DNA-bd_dom_sf"/>
</dbReference>
<accession>A0A3S0W6P7</accession>
<keyword evidence="6" id="KW-1185">Reference proteome</keyword>
<dbReference type="EMBL" id="RZHG01000021">
    <property type="protein sequence ID" value="RUR29727.1"/>
    <property type="molecule type" value="Genomic_DNA"/>
</dbReference>
<dbReference type="CDD" id="cd06529">
    <property type="entry name" value="S24_LexA-like"/>
    <property type="match status" value="1"/>
</dbReference>
<dbReference type="InterPro" id="IPR001387">
    <property type="entry name" value="Cro/C1-type_HTH"/>
</dbReference>
<gene>
    <name evidence="5" type="ORF">ELY33_12345</name>
</gene>
<dbReference type="InterPro" id="IPR036286">
    <property type="entry name" value="LexA/Signal_pep-like_sf"/>
</dbReference>
<comment type="caution">
    <text evidence="5">The sequence shown here is derived from an EMBL/GenBank/DDBJ whole genome shotgun (WGS) entry which is preliminary data.</text>
</comment>
<dbReference type="Gene3D" id="2.10.109.10">
    <property type="entry name" value="Umud Fragment, subunit A"/>
    <property type="match status" value="1"/>
</dbReference>
<sequence>MTMVPLSTLGKRLKQLMNEHSISDSELSKRSGVPQPSIHRLVHDKTKSPKYDNVSKIARTLGVSADFLMHGIVDDSGAKNTNTQGACTADTATGIASVSLGVASFFPVASVVGGTVISALKALKKPRSVSPPPVYLYPQLSWRETNRLDALNDPEFVSKKNCAYSGYEAAGRGFWLTMKGDAMAAPMGQMPTLPEGIKVLFDTGKRVTSDTLVLVMLPSSNTLTCRLLIEEAGERLLKPLNPAYPMTLVKSDTLILASALEARTAL</sequence>
<reference evidence="5 6" key="1">
    <citation type="submission" date="2018-12" db="EMBL/GenBank/DDBJ databases">
        <title>three novel Halomonas strain isolated from plants.</title>
        <authorList>
            <person name="Sun C."/>
        </authorList>
    </citation>
    <scope>NUCLEOTIDE SEQUENCE [LARGE SCALE GENOMIC DNA]</scope>
    <source>
        <strain evidence="5 6">DSM 19434</strain>
    </source>
</reference>
<evidence type="ECO:0000259" key="4">
    <source>
        <dbReference type="PROSITE" id="PS50943"/>
    </source>
</evidence>
<protein>
    <submittedName>
        <fullName evidence="5">LexA family transcriptional regulator</fullName>
    </submittedName>
</protein>
<evidence type="ECO:0000256" key="2">
    <source>
        <dbReference type="ARBA" id="ARBA00023125"/>
    </source>
</evidence>
<dbReference type="PANTHER" id="PTHR40661:SF3">
    <property type="entry name" value="FELS-1 PROPHAGE TRANSCRIPTIONAL REGULATOR"/>
    <property type="match status" value="1"/>
</dbReference>
<dbReference type="SMART" id="SM00530">
    <property type="entry name" value="HTH_XRE"/>
    <property type="match status" value="1"/>
</dbReference>
<dbReference type="InterPro" id="IPR039418">
    <property type="entry name" value="LexA-like"/>
</dbReference>
<dbReference type="OrthoDB" id="9791537at2"/>
<dbReference type="PANTHER" id="PTHR40661">
    <property type="match status" value="1"/>
</dbReference>
<feature type="domain" description="HTH cro/C1-type" evidence="4">
    <location>
        <begin position="13"/>
        <end position="68"/>
    </location>
</feature>
<dbReference type="AlphaFoldDB" id="A0A3S0W6P7"/>
<evidence type="ECO:0000256" key="1">
    <source>
        <dbReference type="ARBA" id="ARBA00023015"/>
    </source>
</evidence>
<dbReference type="PROSITE" id="PS50943">
    <property type="entry name" value="HTH_CROC1"/>
    <property type="match status" value="1"/>
</dbReference>
<dbReference type="Pfam" id="PF00717">
    <property type="entry name" value="Peptidase_S24"/>
    <property type="match status" value="1"/>
</dbReference>
<dbReference type="Pfam" id="PF13443">
    <property type="entry name" value="HTH_26"/>
    <property type="match status" value="1"/>
</dbReference>
<dbReference type="SUPFAM" id="SSF47413">
    <property type="entry name" value="lambda repressor-like DNA-binding domains"/>
    <property type="match status" value="1"/>
</dbReference>
<dbReference type="RefSeq" id="WP_126948216.1">
    <property type="nucleotide sequence ID" value="NZ_RZHG01000021.1"/>
</dbReference>
<evidence type="ECO:0000256" key="3">
    <source>
        <dbReference type="ARBA" id="ARBA00023163"/>
    </source>
</evidence>
<dbReference type="SUPFAM" id="SSF51306">
    <property type="entry name" value="LexA/Signal peptidase"/>
    <property type="match status" value="1"/>
</dbReference>
<evidence type="ECO:0000313" key="6">
    <source>
        <dbReference type="Proteomes" id="UP000287336"/>
    </source>
</evidence>
<name>A0A3S0W6P7_9GAMM</name>
<keyword evidence="2" id="KW-0238">DNA-binding</keyword>
<dbReference type="Proteomes" id="UP000287336">
    <property type="component" value="Unassembled WGS sequence"/>
</dbReference>
<keyword evidence="3" id="KW-0804">Transcription</keyword>
<evidence type="ECO:0000313" key="5">
    <source>
        <dbReference type="EMBL" id="RUR29727.1"/>
    </source>
</evidence>
<proteinExistence type="predicted"/>